<keyword evidence="2" id="KW-1185">Reference proteome</keyword>
<evidence type="ECO:0000313" key="2">
    <source>
        <dbReference type="Proteomes" id="UP001595816"/>
    </source>
</evidence>
<gene>
    <name evidence="1" type="ORF">ACFOZ4_21410</name>
</gene>
<dbReference type="EMBL" id="JBHSAY010000010">
    <property type="protein sequence ID" value="MFC4133175.1"/>
    <property type="molecule type" value="Genomic_DNA"/>
</dbReference>
<protein>
    <submittedName>
        <fullName evidence="1">Uncharacterized protein</fullName>
    </submittedName>
</protein>
<reference evidence="2" key="1">
    <citation type="journal article" date="2019" name="Int. J. Syst. Evol. Microbiol.">
        <title>The Global Catalogue of Microorganisms (GCM) 10K type strain sequencing project: providing services to taxonomists for standard genome sequencing and annotation.</title>
        <authorList>
            <consortium name="The Broad Institute Genomics Platform"/>
            <consortium name="The Broad Institute Genome Sequencing Center for Infectious Disease"/>
            <person name="Wu L."/>
            <person name="Ma J."/>
        </authorList>
    </citation>
    <scope>NUCLEOTIDE SEQUENCE [LARGE SCALE GENOMIC DNA]</scope>
    <source>
        <strain evidence="2">CGMCC 4.7289</strain>
    </source>
</reference>
<name>A0ABV8LSB2_9ACTN</name>
<evidence type="ECO:0000313" key="1">
    <source>
        <dbReference type="EMBL" id="MFC4133175.1"/>
    </source>
</evidence>
<sequence>MTGGREGVDPCSGLPLWLAVPFRGRVLWAINADHLTFLENYVAADLRETAPGNSRLASRIPAWIKSAKNRDDILRALARLRARLDDPQQ</sequence>
<proteinExistence type="predicted"/>
<accession>A0ABV8LSB2</accession>
<comment type="caution">
    <text evidence="1">The sequence shown here is derived from an EMBL/GenBank/DDBJ whole genome shotgun (WGS) entry which is preliminary data.</text>
</comment>
<dbReference type="RefSeq" id="WP_253761016.1">
    <property type="nucleotide sequence ID" value="NZ_JAMZDZ010000001.1"/>
</dbReference>
<dbReference type="Proteomes" id="UP001595816">
    <property type="component" value="Unassembled WGS sequence"/>
</dbReference>
<organism evidence="1 2">
    <name type="scientific">Hamadaea flava</name>
    <dbReference type="NCBI Taxonomy" id="1742688"/>
    <lineage>
        <taxon>Bacteria</taxon>
        <taxon>Bacillati</taxon>
        <taxon>Actinomycetota</taxon>
        <taxon>Actinomycetes</taxon>
        <taxon>Micromonosporales</taxon>
        <taxon>Micromonosporaceae</taxon>
        <taxon>Hamadaea</taxon>
    </lineage>
</organism>